<evidence type="ECO:0000256" key="1">
    <source>
        <dbReference type="SAM" id="MobiDB-lite"/>
    </source>
</evidence>
<name>A0A4S9B2Z7_AURPU</name>
<protein>
    <submittedName>
        <fullName evidence="2">Uncharacterized protein</fullName>
    </submittedName>
</protein>
<feature type="region of interest" description="Disordered" evidence="1">
    <location>
        <begin position="490"/>
        <end position="512"/>
    </location>
</feature>
<evidence type="ECO:0000313" key="2">
    <source>
        <dbReference type="EMBL" id="THW87098.1"/>
    </source>
</evidence>
<feature type="compositionally biased region" description="Polar residues" evidence="1">
    <location>
        <begin position="370"/>
        <end position="379"/>
    </location>
</feature>
<feature type="region of interest" description="Disordered" evidence="1">
    <location>
        <begin position="351"/>
        <end position="379"/>
    </location>
</feature>
<comment type="caution">
    <text evidence="2">The sequence shown here is derived from an EMBL/GenBank/DDBJ whole genome shotgun (WGS) entry which is preliminary data.</text>
</comment>
<gene>
    <name evidence="2" type="ORF">D6D15_06908</name>
</gene>
<dbReference type="AlphaFoldDB" id="A0A4S9B2Z7"/>
<organism evidence="2 3">
    <name type="scientific">Aureobasidium pullulans</name>
    <name type="common">Black yeast</name>
    <name type="synonym">Pullularia pullulans</name>
    <dbReference type="NCBI Taxonomy" id="5580"/>
    <lineage>
        <taxon>Eukaryota</taxon>
        <taxon>Fungi</taxon>
        <taxon>Dikarya</taxon>
        <taxon>Ascomycota</taxon>
        <taxon>Pezizomycotina</taxon>
        <taxon>Dothideomycetes</taxon>
        <taxon>Dothideomycetidae</taxon>
        <taxon>Dothideales</taxon>
        <taxon>Saccotheciaceae</taxon>
        <taxon>Aureobasidium</taxon>
    </lineage>
</organism>
<proteinExistence type="predicted"/>
<sequence length="595" mass="65794">LGQNFLAFGSDPYILLEGHEITLLQRCLLSGAEVHIALRSKASWLWSWFSKQLFDRVGPATQRLSIRSSSRALPVLDLLKQFWLGGGGFGTSEEQYCTLKESRVNTSPEFPIDGCCETRIPVTRHRTSTRQFYHHLPSPYAQQLSPPTIRPLNTNNMTSLNSANVVMAFENFLAPRTDPYILLEGNEITLNLLQRCLLSGAQVQRFQKVPKLSPFTAIATAMNAICPALQIAVISEELLCRLTMEPWFSILVELYRQQNQLNFPLSIEKILSGHICSLDIHSNFLLVKAVQIVYNLQDLDLGIVQANNNIPKAFIFGHASLSENPTVWFLAEGVPGTHVLHGIGFAPEQQVEVSESESEQEGNGEEGDQGRTSLVASSTPRKTATRIIALQTPLAASLSADEILTNHPRSLHYMNLLKVCLKHDNNEVFKVLAKLPMLHKTKAEKGMEMKEASGVVKRLKVAIEWLEKQFAITKGALRATYDRARVTNGRKVRPNKELEEAGDDSQGGPMPAGLTAITHEPAGPVAAPTAMDAPPVLRNTTPTNPIALARYALAPRPSPQPFSINYDADAAAEADALAIFTRPTYLYNNDDYNQQ</sequence>
<dbReference type="Proteomes" id="UP000304928">
    <property type="component" value="Unassembled WGS sequence"/>
</dbReference>
<evidence type="ECO:0000313" key="3">
    <source>
        <dbReference type="Proteomes" id="UP000304928"/>
    </source>
</evidence>
<feature type="non-terminal residue" evidence="2">
    <location>
        <position position="1"/>
    </location>
</feature>
<feature type="compositionally biased region" description="Acidic residues" evidence="1">
    <location>
        <begin position="354"/>
        <end position="367"/>
    </location>
</feature>
<reference evidence="2 3" key="1">
    <citation type="submission" date="2018-10" db="EMBL/GenBank/DDBJ databases">
        <title>Fifty Aureobasidium pullulans genomes reveal a recombining polyextremotolerant generalist.</title>
        <authorList>
            <person name="Gostincar C."/>
            <person name="Turk M."/>
            <person name="Zajc J."/>
            <person name="Gunde-Cimerman N."/>
        </authorList>
    </citation>
    <scope>NUCLEOTIDE SEQUENCE [LARGE SCALE GENOMIC DNA]</scope>
    <source>
        <strain evidence="2 3">EXF-10507</strain>
    </source>
</reference>
<accession>A0A4S9B2Z7</accession>
<dbReference type="EMBL" id="QZAR01000133">
    <property type="protein sequence ID" value="THW87098.1"/>
    <property type="molecule type" value="Genomic_DNA"/>
</dbReference>